<dbReference type="RefSeq" id="WP_202344362.1">
    <property type="nucleotide sequence ID" value="NZ_BAAAPI010000013.1"/>
</dbReference>
<protein>
    <submittedName>
        <fullName evidence="3">Uncharacterized protein</fullName>
    </submittedName>
</protein>
<organism evidence="3 4">
    <name type="scientific">Leucobacter chromiireducens subsp. solipictus</name>
    <dbReference type="NCBI Taxonomy" id="398235"/>
    <lineage>
        <taxon>Bacteria</taxon>
        <taxon>Bacillati</taxon>
        <taxon>Actinomycetota</taxon>
        <taxon>Actinomycetes</taxon>
        <taxon>Micrococcales</taxon>
        <taxon>Microbacteriaceae</taxon>
        <taxon>Leucobacter</taxon>
    </lineage>
</organism>
<feature type="transmembrane region" description="Helical" evidence="2">
    <location>
        <begin position="52"/>
        <end position="75"/>
    </location>
</feature>
<evidence type="ECO:0000256" key="2">
    <source>
        <dbReference type="SAM" id="Phobius"/>
    </source>
</evidence>
<keyword evidence="2" id="KW-0812">Transmembrane</keyword>
<keyword evidence="2" id="KW-0472">Membrane</keyword>
<evidence type="ECO:0000313" key="3">
    <source>
        <dbReference type="EMBL" id="MBL3679102.1"/>
    </source>
</evidence>
<dbReference type="EMBL" id="QYAC01000003">
    <property type="protein sequence ID" value="MBL3679102.1"/>
    <property type="molecule type" value="Genomic_DNA"/>
</dbReference>
<accession>A0ABS1SFL2</accession>
<proteinExistence type="predicted"/>
<keyword evidence="4" id="KW-1185">Reference proteome</keyword>
<keyword evidence="2" id="KW-1133">Transmembrane helix</keyword>
<feature type="region of interest" description="Disordered" evidence="1">
    <location>
        <begin position="1"/>
        <end position="28"/>
    </location>
</feature>
<sequence>MSEHADPDLEAGEEPEDHNAPQVPGDDRGGWKPLFWSFDGGANFFPTSWKSWALLLGGTLVVVLGANWLGGVLGLGG</sequence>
<evidence type="ECO:0000313" key="4">
    <source>
        <dbReference type="Proteomes" id="UP001645859"/>
    </source>
</evidence>
<comment type="caution">
    <text evidence="3">The sequence shown here is derived from an EMBL/GenBank/DDBJ whole genome shotgun (WGS) entry which is preliminary data.</text>
</comment>
<name>A0ABS1SFL2_9MICO</name>
<evidence type="ECO:0000256" key="1">
    <source>
        <dbReference type="SAM" id="MobiDB-lite"/>
    </source>
</evidence>
<dbReference type="Proteomes" id="UP001645859">
    <property type="component" value="Unassembled WGS sequence"/>
</dbReference>
<gene>
    <name evidence="3" type="ORF">D3230_07295</name>
</gene>
<reference evidence="3 4" key="1">
    <citation type="submission" date="2018-09" db="EMBL/GenBank/DDBJ databases">
        <title>Comparative genomics of Leucobacter spp.</title>
        <authorList>
            <person name="Reis A.C."/>
            <person name="Kolvenbach B.A."/>
            <person name="Corvini P.F.X."/>
            <person name="Nunes O.C."/>
        </authorList>
    </citation>
    <scope>NUCLEOTIDE SEQUENCE [LARGE SCALE GENOMIC DNA]</scope>
    <source>
        <strain evidence="3 4">TAN 31504</strain>
    </source>
</reference>